<keyword evidence="2" id="KW-1185">Reference proteome</keyword>
<protein>
    <submittedName>
        <fullName evidence="1">Uncharacterized protein</fullName>
    </submittedName>
</protein>
<evidence type="ECO:0000313" key="1">
    <source>
        <dbReference type="EMBL" id="KAJ1357858.1"/>
    </source>
</evidence>
<dbReference type="AlphaFoldDB" id="A0AAD5MKS3"/>
<reference evidence="1" key="1">
    <citation type="submission" date="2021-06" db="EMBL/GenBank/DDBJ databases">
        <title>Parelaphostrongylus tenuis whole genome reference sequence.</title>
        <authorList>
            <person name="Garwood T.J."/>
            <person name="Larsen P.A."/>
            <person name="Fountain-Jones N.M."/>
            <person name="Garbe J.R."/>
            <person name="Macchietto M.G."/>
            <person name="Kania S.A."/>
            <person name="Gerhold R.W."/>
            <person name="Richards J.E."/>
            <person name="Wolf T.M."/>
        </authorList>
    </citation>
    <scope>NUCLEOTIDE SEQUENCE</scope>
    <source>
        <strain evidence="1">MNPRO001-30</strain>
        <tissue evidence="1">Meninges</tissue>
    </source>
</reference>
<organism evidence="1 2">
    <name type="scientific">Parelaphostrongylus tenuis</name>
    <name type="common">Meningeal worm</name>
    <dbReference type="NCBI Taxonomy" id="148309"/>
    <lineage>
        <taxon>Eukaryota</taxon>
        <taxon>Metazoa</taxon>
        <taxon>Ecdysozoa</taxon>
        <taxon>Nematoda</taxon>
        <taxon>Chromadorea</taxon>
        <taxon>Rhabditida</taxon>
        <taxon>Rhabditina</taxon>
        <taxon>Rhabditomorpha</taxon>
        <taxon>Strongyloidea</taxon>
        <taxon>Metastrongylidae</taxon>
        <taxon>Parelaphostrongylus</taxon>
    </lineage>
</organism>
<dbReference type="Proteomes" id="UP001196413">
    <property type="component" value="Unassembled WGS sequence"/>
</dbReference>
<name>A0AAD5MKS3_PARTN</name>
<comment type="caution">
    <text evidence="1">The sequence shown here is derived from an EMBL/GenBank/DDBJ whole genome shotgun (WGS) entry which is preliminary data.</text>
</comment>
<sequence>METSLSEEERRSGQTKSNKLDALSRDDLIRFVKKQLDNARQSEIEARKLKTAAGTSNECLQNGQYWSYIDGGLEAKSISGRNQGIKGEC</sequence>
<evidence type="ECO:0000313" key="2">
    <source>
        <dbReference type="Proteomes" id="UP001196413"/>
    </source>
</evidence>
<dbReference type="EMBL" id="JAHQIW010003251">
    <property type="protein sequence ID" value="KAJ1357858.1"/>
    <property type="molecule type" value="Genomic_DNA"/>
</dbReference>
<gene>
    <name evidence="1" type="ORF">KIN20_016115</name>
</gene>
<accession>A0AAD5MKS3</accession>
<proteinExistence type="predicted"/>